<evidence type="ECO:0000259" key="9">
    <source>
        <dbReference type="PROSITE" id="PS50850"/>
    </source>
</evidence>
<dbReference type="PANTHER" id="PTHR23517">
    <property type="entry name" value="RESISTANCE PROTEIN MDTM, PUTATIVE-RELATED-RELATED"/>
    <property type="match status" value="1"/>
</dbReference>
<dbReference type="EMBL" id="JACEIB010000007">
    <property type="protein sequence ID" value="MBA2934798.1"/>
    <property type="molecule type" value="Genomic_DNA"/>
</dbReference>
<comment type="subcellular location">
    <subcellularLocation>
        <location evidence="1">Cell membrane</location>
        <topology evidence="1">Multi-pass membrane protein</topology>
    </subcellularLocation>
</comment>
<dbReference type="InterPro" id="IPR036259">
    <property type="entry name" value="MFS_trans_sf"/>
</dbReference>
<dbReference type="NCBIfam" id="TIGR00924">
    <property type="entry name" value="yjdL_sub1_fam"/>
    <property type="match status" value="1"/>
</dbReference>
<organism evidence="10 11">
    <name type="scientific">Sphingomonas chungangi</name>
    <dbReference type="NCBI Taxonomy" id="2683589"/>
    <lineage>
        <taxon>Bacteria</taxon>
        <taxon>Pseudomonadati</taxon>
        <taxon>Pseudomonadota</taxon>
        <taxon>Alphaproteobacteria</taxon>
        <taxon>Sphingomonadales</taxon>
        <taxon>Sphingomonadaceae</taxon>
        <taxon>Sphingomonas</taxon>
    </lineage>
</organism>
<proteinExistence type="predicted"/>
<dbReference type="AlphaFoldDB" id="A0A838LBD1"/>
<dbReference type="Gene3D" id="1.20.1250.20">
    <property type="entry name" value="MFS general substrate transporter like domains"/>
    <property type="match status" value="2"/>
</dbReference>
<keyword evidence="4 8" id="KW-0812">Transmembrane</keyword>
<evidence type="ECO:0000313" key="10">
    <source>
        <dbReference type="EMBL" id="MBA2934798.1"/>
    </source>
</evidence>
<protein>
    <submittedName>
        <fullName evidence="10">Peptide MFS transporter</fullName>
    </submittedName>
</protein>
<feature type="transmembrane region" description="Helical" evidence="8">
    <location>
        <begin position="202"/>
        <end position="222"/>
    </location>
</feature>
<dbReference type="InterPro" id="IPR020846">
    <property type="entry name" value="MFS_dom"/>
</dbReference>
<dbReference type="PROSITE" id="PS01022">
    <property type="entry name" value="PTR2_1"/>
    <property type="match status" value="1"/>
</dbReference>
<evidence type="ECO:0000256" key="8">
    <source>
        <dbReference type="SAM" id="Phobius"/>
    </source>
</evidence>
<dbReference type="GO" id="GO:0006857">
    <property type="term" value="P:oligopeptide transport"/>
    <property type="evidence" value="ECO:0007669"/>
    <property type="project" value="InterPro"/>
</dbReference>
<feature type="transmembrane region" description="Helical" evidence="8">
    <location>
        <begin position="247"/>
        <end position="266"/>
    </location>
</feature>
<evidence type="ECO:0000256" key="6">
    <source>
        <dbReference type="ARBA" id="ARBA00022989"/>
    </source>
</evidence>
<feature type="transmembrane region" description="Helical" evidence="8">
    <location>
        <begin position="395"/>
        <end position="418"/>
    </location>
</feature>
<dbReference type="InterPro" id="IPR018456">
    <property type="entry name" value="PTR2_symporter_CS"/>
</dbReference>
<keyword evidence="6 8" id="KW-1133">Transmembrane helix</keyword>
<dbReference type="PROSITE" id="PS50850">
    <property type="entry name" value="MFS"/>
    <property type="match status" value="1"/>
</dbReference>
<evidence type="ECO:0000256" key="3">
    <source>
        <dbReference type="ARBA" id="ARBA00022475"/>
    </source>
</evidence>
<dbReference type="PANTHER" id="PTHR23517:SF15">
    <property type="entry name" value="PROTON-DEPENDENT OLIGOPEPTIDE FAMILY TRANSPORT PROTEIN"/>
    <property type="match status" value="1"/>
</dbReference>
<dbReference type="Proteomes" id="UP000570166">
    <property type="component" value="Unassembled WGS sequence"/>
</dbReference>
<feature type="transmembrane region" description="Helical" evidence="8">
    <location>
        <begin position="85"/>
        <end position="105"/>
    </location>
</feature>
<gene>
    <name evidence="10" type="ORF">HZF05_11890</name>
</gene>
<feature type="transmembrane region" description="Helical" evidence="8">
    <location>
        <begin position="358"/>
        <end position="383"/>
    </location>
</feature>
<evidence type="ECO:0000256" key="7">
    <source>
        <dbReference type="ARBA" id="ARBA00023136"/>
    </source>
</evidence>
<dbReference type="InterPro" id="IPR005279">
    <property type="entry name" value="Dipep/tripep_permease"/>
</dbReference>
<dbReference type="GO" id="GO:0005886">
    <property type="term" value="C:plasma membrane"/>
    <property type="evidence" value="ECO:0007669"/>
    <property type="project" value="UniProtKB-SubCell"/>
</dbReference>
<dbReference type="GO" id="GO:1904680">
    <property type="term" value="F:peptide transmembrane transporter activity"/>
    <property type="evidence" value="ECO:0007669"/>
    <property type="project" value="InterPro"/>
</dbReference>
<dbReference type="InterPro" id="IPR050171">
    <property type="entry name" value="MFS_Transporters"/>
</dbReference>
<name>A0A838LBD1_9SPHN</name>
<feature type="domain" description="Major facilitator superfamily (MFS) profile" evidence="9">
    <location>
        <begin position="44"/>
        <end position="448"/>
    </location>
</feature>
<comment type="caution">
    <text evidence="10">The sequence shown here is derived from an EMBL/GenBank/DDBJ whole genome shotgun (WGS) entry which is preliminary data.</text>
</comment>
<keyword evidence="11" id="KW-1185">Reference proteome</keyword>
<dbReference type="SUPFAM" id="SSF103473">
    <property type="entry name" value="MFS general substrate transporter"/>
    <property type="match status" value="1"/>
</dbReference>
<keyword evidence="3" id="KW-1003">Cell membrane</keyword>
<dbReference type="InterPro" id="IPR000109">
    <property type="entry name" value="POT_fam"/>
</dbReference>
<evidence type="ECO:0000256" key="4">
    <source>
        <dbReference type="ARBA" id="ARBA00022692"/>
    </source>
</evidence>
<keyword evidence="5" id="KW-0571">Peptide transport</keyword>
<feature type="transmembrane region" description="Helical" evidence="8">
    <location>
        <begin position="424"/>
        <end position="444"/>
    </location>
</feature>
<evidence type="ECO:0000313" key="11">
    <source>
        <dbReference type="Proteomes" id="UP000570166"/>
    </source>
</evidence>
<dbReference type="CDD" id="cd17346">
    <property type="entry name" value="MFS_DtpA_like"/>
    <property type="match status" value="1"/>
</dbReference>
<feature type="transmembrane region" description="Helical" evidence="8">
    <location>
        <begin position="293"/>
        <end position="311"/>
    </location>
</feature>
<dbReference type="RefSeq" id="WP_160366575.1">
    <property type="nucleotide sequence ID" value="NZ_JACEIB010000007.1"/>
</dbReference>
<dbReference type="Pfam" id="PF00854">
    <property type="entry name" value="PTR2"/>
    <property type="match status" value="2"/>
</dbReference>
<evidence type="ECO:0000256" key="5">
    <source>
        <dbReference type="ARBA" id="ARBA00022856"/>
    </source>
</evidence>
<feature type="transmembrane region" description="Helical" evidence="8">
    <location>
        <begin position="332"/>
        <end position="352"/>
    </location>
</feature>
<keyword evidence="2" id="KW-0813">Transport</keyword>
<keyword evidence="7 8" id="KW-0472">Membrane</keyword>
<reference evidence="10 11" key="1">
    <citation type="submission" date="2020-07" db="EMBL/GenBank/DDBJ databases">
        <authorList>
            <person name="Sun Q."/>
        </authorList>
    </citation>
    <scope>NUCLEOTIDE SEQUENCE [LARGE SCALE GENOMIC DNA]</scope>
    <source>
        <strain evidence="10 11">CGMCC 1.13654</strain>
    </source>
</reference>
<sequence>MNSSIVPGVRPGIRRRLASHPPGLFVLAMTEMWERFSFSGMQTLLVLYMVQGLLTPARVGRIAGFAPLRAFLESIYGALGPQPLASAIFGLYTGLIFFMPVIGGYVGDRLIGQHRTVLLGAVLMTIGHFLMAFDVTFIVALAALILGAGCIKGNISTQVAGLYADDDRRRADGFQIFSAGINLGVVVAPLVCGTLGEVFGWHYGFVAAGAGMLIGLAIYCAGRRHLPADTKRAVREPASSLLPEKPALLWILLLCFVLTTCFLTAAGQLGNAYSLWIQAHVARGIGGYTVPVTWFQTLTPLASIAATPALLSVWRRQAARNAEPGLQQKMGIGLLLTAAGLGLLALIAAMAGRGAVPGILLVPTHILVALGYLFTWPVALALFSQAAPPHARAMYIGAFFISSFIASNLVGWLGGFYMTVTPGLFWGAHASIALAGALLVIATARPMRRLLLSTSTMQGRSA</sequence>
<accession>A0A838LBD1</accession>
<keyword evidence="5" id="KW-0653">Protein transport</keyword>
<evidence type="ECO:0000256" key="2">
    <source>
        <dbReference type="ARBA" id="ARBA00022448"/>
    </source>
</evidence>
<feature type="transmembrane region" description="Helical" evidence="8">
    <location>
        <begin position="176"/>
        <end position="196"/>
    </location>
</feature>
<evidence type="ECO:0000256" key="1">
    <source>
        <dbReference type="ARBA" id="ARBA00004651"/>
    </source>
</evidence>